<dbReference type="EMBL" id="LLYB01000044">
    <property type="protein sequence ID" value="KRR26703.1"/>
    <property type="molecule type" value="Genomic_DNA"/>
</dbReference>
<sequence length="94" mass="10835">MPIIIFRLMRWNTNVIVIDRWRRLMPLVASSIRKQSELRHHISSSRAMPRHDARACGMIRILNSSVRSQILGIRVNYHASAREALLGESKSLST</sequence>
<gene>
    <name evidence="1" type="ORF">CQ14_41230</name>
</gene>
<reference evidence="1 2" key="1">
    <citation type="submission" date="2014-03" db="EMBL/GenBank/DDBJ databases">
        <title>Bradyrhizobium valentinum sp. nov., isolated from effective nodules of Lupinus mariae-josephae, a lupine endemic of basic-lime soils in Eastern Spain.</title>
        <authorList>
            <person name="Duran D."/>
            <person name="Rey L."/>
            <person name="Navarro A."/>
            <person name="Busquets A."/>
            <person name="Imperial J."/>
            <person name="Ruiz-Argueso T."/>
        </authorList>
    </citation>
    <scope>NUCLEOTIDE SEQUENCE [LARGE SCALE GENOMIC DNA]</scope>
    <source>
        <strain evidence="1 2">CCBAU 23086</strain>
    </source>
</reference>
<evidence type="ECO:0000313" key="2">
    <source>
        <dbReference type="Proteomes" id="UP000051660"/>
    </source>
</evidence>
<dbReference type="Proteomes" id="UP000051660">
    <property type="component" value="Unassembled WGS sequence"/>
</dbReference>
<organism evidence="1 2">
    <name type="scientific">Bradyrhizobium lablabi</name>
    <dbReference type="NCBI Taxonomy" id="722472"/>
    <lineage>
        <taxon>Bacteria</taxon>
        <taxon>Pseudomonadati</taxon>
        <taxon>Pseudomonadota</taxon>
        <taxon>Alphaproteobacteria</taxon>
        <taxon>Hyphomicrobiales</taxon>
        <taxon>Nitrobacteraceae</taxon>
        <taxon>Bradyrhizobium</taxon>
    </lineage>
</organism>
<dbReference type="AlphaFoldDB" id="A0A0R3N8T0"/>
<protein>
    <submittedName>
        <fullName evidence="1">Uncharacterized protein</fullName>
    </submittedName>
</protein>
<comment type="caution">
    <text evidence="1">The sequence shown here is derived from an EMBL/GenBank/DDBJ whole genome shotgun (WGS) entry which is preliminary data.</text>
</comment>
<name>A0A0R3N8T0_9BRAD</name>
<accession>A0A0R3N8T0</accession>
<proteinExistence type="predicted"/>
<evidence type="ECO:0000313" key="1">
    <source>
        <dbReference type="EMBL" id="KRR26703.1"/>
    </source>
</evidence>